<keyword evidence="11" id="KW-0413">Isomerase</keyword>
<keyword evidence="15" id="KW-1185">Reference proteome</keyword>
<evidence type="ECO:0000256" key="3">
    <source>
        <dbReference type="ARBA" id="ARBA00022519"/>
    </source>
</evidence>
<keyword evidence="5 12" id="KW-1133">Transmembrane helix</keyword>
<evidence type="ECO:0000256" key="11">
    <source>
        <dbReference type="PROSITE-ProRule" id="PRU00278"/>
    </source>
</evidence>
<dbReference type="SUPFAM" id="SSF54534">
    <property type="entry name" value="FKBP-like"/>
    <property type="match status" value="1"/>
</dbReference>
<dbReference type="RefSeq" id="WP_077410590.1">
    <property type="nucleotide sequence ID" value="NZ_JBHRTS010000002.1"/>
</dbReference>
<keyword evidence="2" id="KW-1003">Cell membrane</keyword>
<dbReference type="SUPFAM" id="SSF109998">
    <property type="entry name" value="Triger factor/SurA peptide-binding domain-like"/>
    <property type="match status" value="1"/>
</dbReference>
<evidence type="ECO:0000256" key="4">
    <source>
        <dbReference type="ARBA" id="ARBA00022692"/>
    </source>
</evidence>
<feature type="domain" description="PpiC" evidence="13">
    <location>
        <begin position="266"/>
        <end position="360"/>
    </location>
</feature>
<evidence type="ECO:0000259" key="13">
    <source>
        <dbReference type="PROSITE" id="PS50198"/>
    </source>
</evidence>
<dbReference type="InterPro" id="IPR000297">
    <property type="entry name" value="PPIase_PpiC"/>
</dbReference>
<gene>
    <name evidence="14" type="ORF">ACFODZ_05100</name>
</gene>
<evidence type="ECO:0000256" key="7">
    <source>
        <dbReference type="ARBA" id="ARBA00023186"/>
    </source>
</evidence>
<evidence type="ECO:0000256" key="10">
    <source>
        <dbReference type="ARBA" id="ARBA00042775"/>
    </source>
</evidence>
<feature type="transmembrane region" description="Helical" evidence="12">
    <location>
        <begin position="12"/>
        <end position="31"/>
    </location>
</feature>
<comment type="similarity">
    <text evidence="8">Belongs to the PpiD chaperone family.</text>
</comment>
<evidence type="ECO:0000256" key="2">
    <source>
        <dbReference type="ARBA" id="ARBA00022475"/>
    </source>
</evidence>
<proteinExistence type="inferred from homology"/>
<reference evidence="15" key="1">
    <citation type="journal article" date="2019" name="Int. J. Syst. Evol. Microbiol.">
        <title>The Global Catalogue of Microorganisms (GCM) 10K type strain sequencing project: providing services to taxonomists for standard genome sequencing and annotation.</title>
        <authorList>
            <consortium name="The Broad Institute Genomics Platform"/>
            <consortium name="The Broad Institute Genome Sequencing Center for Infectious Disease"/>
            <person name="Wu L."/>
            <person name="Ma J."/>
        </authorList>
    </citation>
    <scope>NUCLEOTIDE SEQUENCE [LARGE SCALE GENOMIC DNA]</scope>
    <source>
        <strain evidence="15">KCTC 42953</strain>
    </source>
</reference>
<dbReference type="PANTHER" id="PTHR47529">
    <property type="entry name" value="PEPTIDYL-PROLYL CIS-TRANS ISOMERASE D"/>
    <property type="match status" value="1"/>
</dbReference>
<dbReference type="Gene3D" id="1.10.4030.10">
    <property type="entry name" value="Porin chaperone SurA, peptide-binding domain"/>
    <property type="match status" value="1"/>
</dbReference>
<accession>A0ABV7JA91</accession>
<organism evidence="14 15">
    <name type="scientific">Marinicella sediminis</name>
    <dbReference type="NCBI Taxonomy" id="1792834"/>
    <lineage>
        <taxon>Bacteria</taxon>
        <taxon>Pseudomonadati</taxon>
        <taxon>Pseudomonadota</taxon>
        <taxon>Gammaproteobacteria</taxon>
        <taxon>Lysobacterales</taxon>
        <taxon>Marinicellaceae</taxon>
        <taxon>Marinicella</taxon>
    </lineage>
</organism>
<comment type="caution">
    <text evidence="14">The sequence shown here is derived from an EMBL/GenBank/DDBJ whole genome shotgun (WGS) entry which is preliminary data.</text>
</comment>
<name>A0ABV7JA91_9GAMM</name>
<evidence type="ECO:0000313" key="14">
    <source>
        <dbReference type="EMBL" id="MFC3193618.1"/>
    </source>
</evidence>
<dbReference type="Proteomes" id="UP001595533">
    <property type="component" value="Unassembled WGS sequence"/>
</dbReference>
<keyword evidence="4 12" id="KW-0812">Transmembrane</keyword>
<dbReference type="EMBL" id="JBHRTS010000002">
    <property type="protein sequence ID" value="MFC3193618.1"/>
    <property type="molecule type" value="Genomic_DNA"/>
</dbReference>
<dbReference type="PANTHER" id="PTHR47529:SF1">
    <property type="entry name" value="PERIPLASMIC CHAPERONE PPID"/>
    <property type="match status" value="1"/>
</dbReference>
<dbReference type="PROSITE" id="PS01096">
    <property type="entry name" value="PPIC_PPIASE_1"/>
    <property type="match status" value="1"/>
</dbReference>
<dbReference type="InterPro" id="IPR027304">
    <property type="entry name" value="Trigger_fact/SurA_dom_sf"/>
</dbReference>
<keyword evidence="11" id="KW-0697">Rotamase</keyword>
<keyword evidence="7" id="KW-0143">Chaperone</keyword>
<dbReference type="Pfam" id="PF13624">
    <property type="entry name" value="SurA_N_3"/>
    <property type="match status" value="1"/>
</dbReference>
<dbReference type="InterPro" id="IPR023058">
    <property type="entry name" value="PPIase_PpiC_CS"/>
</dbReference>
<keyword evidence="6 12" id="KW-0472">Membrane</keyword>
<evidence type="ECO:0000313" key="15">
    <source>
        <dbReference type="Proteomes" id="UP001595533"/>
    </source>
</evidence>
<dbReference type="InterPro" id="IPR052029">
    <property type="entry name" value="PpiD_chaperone"/>
</dbReference>
<evidence type="ECO:0000256" key="6">
    <source>
        <dbReference type="ARBA" id="ARBA00023136"/>
    </source>
</evidence>
<dbReference type="InterPro" id="IPR046357">
    <property type="entry name" value="PPIase_dom_sf"/>
</dbReference>
<dbReference type="PROSITE" id="PS50198">
    <property type="entry name" value="PPIC_PPIASE_2"/>
    <property type="match status" value="1"/>
</dbReference>
<dbReference type="Gene3D" id="3.10.50.40">
    <property type="match status" value="1"/>
</dbReference>
<sequence length="632" mass="69824">MLTWIRKKSSGVFMTVVMGILILAFALWGVGDYFAQSSNDTLATVNGETITYTEFNSQFNTYRNNMLNQFGEGFDPSFFDTPMMRRNFLESMINNALVKQLALDNGYTITEAEIRETIEQAPAFQDANGQFDKSLYAAWLVQTNQSAQMLQMKLEEEQAGQVLNELFNTTAFVTPFETNKMVQLNKQTRDFDYITVDPAQFIESIELSEEEITAYYDENAAEYMTEEQVSVNYLELNAADVAMQIEIDEAEALQYFESDKARFQKPEQRLASHILINDDGNAEAQLQDIQDKLAAGEAFAELAEAYSQDPGSASSGGDLGWVSPDDMVDEFEDALFAMEVGSVSEPVKSQFGYHLIQLNDIRPPSIPVYEEVKFDIIQELQASQSENVFLDQASLLSEQVLDAGAGLDAAAEATGLSIQTTEFFGRSGGVGLAANPEFINAAFSSIVKDELLNSDVINISDTHIVFLNLSEVKEASLKPLEEVRESIVTALKNDKAADQAREMADAIMAELETGDADLTQAAADRDLEVQQARDIARTGSSLPFSLVKNVFEMGRPADDVTAEVLESNGNELAVVHLLAVNDVNPEEMEDKSTDSAQLSRNIKNNEQVLLLQALRESASVTINEDLLNQSAL</sequence>
<comment type="subcellular location">
    <subcellularLocation>
        <location evidence="1">Cell inner membrane</location>
        <topology evidence="1">Single-pass type II membrane protein</topology>
        <orientation evidence="1">Periplasmic side</orientation>
    </subcellularLocation>
</comment>
<evidence type="ECO:0000256" key="12">
    <source>
        <dbReference type="SAM" id="Phobius"/>
    </source>
</evidence>
<evidence type="ECO:0000256" key="5">
    <source>
        <dbReference type="ARBA" id="ARBA00022989"/>
    </source>
</evidence>
<keyword evidence="3" id="KW-0997">Cell inner membrane</keyword>
<dbReference type="Pfam" id="PF00639">
    <property type="entry name" value="Rotamase"/>
    <property type="match status" value="1"/>
</dbReference>
<evidence type="ECO:0000256" key="8">
    <source>
        <dbReference type="ARBA" id="ARBA00038408"/>
    </source>
</evidence>
<evidence type="ECO:0000256" key="9">
    <source>
        <dbReference type="ARBA" id="ARBA00040743"/>
    </source>
</evidence>
<protein>
    <recommendedName>
        <fullName evidence="9">Periplasmic chaperone PpiD</fullName>
    </recommendedName>
    <alternativeName>
        <fullName evidence="10">Periplasmic folding chaperone</fullName>
    </alternativeName>
</protein>
<evidence type="ECO:0000256" key="1">
    <source>
        <dbReference type="ARBA" id="ARBA00004382"/>
    </source>
</evidence>